<evidence type="ECO:0000256" key="4">
    <source>
        <dbReference type="ARBA" id="ARBA00022679"/>
    </source>
</evidence>
<dbReference type="InterPro" id="IPR036890">
    <property type="entry name" value="HATPase_C_sf"/>
</dbReference>
<dbReference type="GO" id="GO:0005886">
    <property type="term" value="C:plasma membrane"/>
    <property type="evidence" value="ECO:0007669"/>
    <property type="project" value="TreeGrafter"/>
</dbReference>
<gene>
    <name evidence="11" type="ORF">N476_25945</name>
</gene>
<dbReference type="RefSeq" id="WP_063364229.1">
    <property type="nucleotide sequence ID" value="NZ_AUXZ01000131.1"/>
</dbReference>
<dbReference type="GO" id="GO:0016036">
    <property type="term" value="P:cellular response to phosphate starvation"/>
    <property type="evidence" value="ECO:0007669"/>
    <property type="project" value="TreeGrafter"/>
</dbReference>
<dbReference type="CDD" id="cd00082">
    <property type="entry name" value="HisKA"/>
    <property type="match status" value="1"/>
</dbReference>
<dbReference type="Pfam" id="PF02518">
    <property type="entry name" value="HATPase_c"/>
    <property type="match status" value="1"/>
</dbReference>
<evidence type="ECO:0000256" key="7">
    <source>
        <dbReference type="PROSITE-ProRule" id="PRU00339"/>
    </source>
</evidence>
<dbReference type="PROSITE" id="PS50109">
    <property type="entry name" value="HIS_KIN"/>
    <property type="match status" value="1"/>
</dbReference>
<dbReference type="AlphaFoldDB" id="A0A167A8M2"/>
<keyword evidence="8" id="KW-1133">Transmembrane helix</keyword>
<dbReference type="InterPro" id="IPR019734">
    <property type="entry name" value="TPR_rpt"/>
</dbReference>
<dbReference type="PANTHER" id="PTHR45453:SF1">
    <property type="entry name" value="PHOSPHATE REGULON SENSOR PROTEIN PHOR"/>
    <property type="match status" value="1"/>
</dbReference>
<dbReference type="PATRIC" id="fig|1365251.3.peg.5131"/>
<sequence>MKKIFVPLLLTCILSTNTASASIDIDELKQLEKQGKYQIALDLIEPWQLENLSQDKALEVLLIQAEIYRKQGLFEKAISTLNHIEQNHYLDTQLIRTINNEKGINYRRMSRLEEAEEHYYKALKAAQELNDKTLIGLAYSNLGTLSDHRSELAQAMQFQLKAQSYLKDSNNHSIKASNFYNLGDISVRLDDYDQAEIFFRWALGEDKKDGNIVAIADSALRLSQVSFKKNNHQVAIDNIYDALKYLKQTNANESLSRAYHMLASSYIELEQGDAALINAHLSLDFAKKAQSQIQMIYAHISVSQAYLYLKQPHIAKNYIQELQKLINSEHHSPLAIYFHEVSADLAHQNGDLELAYKHIYQAFNFNKAIGEEFNNQKAEAYRNSISSLVQRQQLEVSEKEKALAQSELKHTKLMQKSWLIAGLSALFICLLLTYIYFIKHRSANLAAKLYQQNLKQKEKMLADISHELRTPLSVLKLHIEALEHGLFEDNNKAYGKINEKISQLNSLITDVYQLSQAENNAIALNQQIQCVQTLSQNYSYDIKRMTENHALTFSSEISIPEGSTINIDKPKLDRVVDNLCKNTCLYTDSPGKVVFKMYQDKHHLNIQIEDSSPTVTDEELPKLFERLYRVESSRSRATGGSGLGLSICKSLVELMSGSIDIKRSNLGGLDISIALPLK</sequence>
<keyword evidence="3" id="KW-0597">Phosphoprotein</keyword>
<comment type="catalytic activity">
    <reaction evidence="1">
        <text>ATP + protein L-histidine = ADP + protein N-phospho-L-histidine.</text>
        <dbReference type="EC" id="2.7.13.3"/>
    </reaction>
</comment>
<dbReference type="PRINTS" id="PR00344">
    <property type="entry name" value="BCTRLSENSOR"/>
</dbReference>
<dbReference type="EC" id="2.7.13.3" evidence="2"/>
<dbReference type="Pfam" id="PF13181">
    <property type="entry name" value="TPR_8"/>
    <property type="match status" value="1"/>
</dbReference>
<dbReference type="Gene3D" id="1.25.40.10">
    <property type="entry name" value="Tetratricopeptide repeat domain"/>
    <property type="match status" value="2"/>
</dbReference>
<keyword evidence="8" id="KW-0812">Transmembrane</keyword>
<dbReference type="OrthoDB" id="6284090at2"/>
<dbReference type="InterPro" id="IPR050351">
    <property type="entry name" value="BphY/WalK/GraS-like"/>
</dbReference>
<dbReference type="Proteomes" id="UP000076503">
    <property type="component" value="Unassembled WGS sequence"/>
</dbReference>
<dbReference type="PANTHER" id="PTHR45453">
    <property type="entry name" value="PHOSPHATE REGULON SENSOR PROTEIN PHOR"/>
    <property type="match status" value="1"/>
</dbReference>
<proteinExistence type="predicted"/>
<keyword evidence="4" id="KW-0808">Transferase</keyword>
<organism evidence="11 12">
    <name type="scientific">Pseudoalteromonas luteoviolacea H33</name>
    <dbReference type="NCBI Taxonomy" id="1365251"/>
    <lineage>
        <taxon>Bacteria</taxon>
        <taxon>Pseudomonadati</taxon>
        <taxon>Pseudomonadota</taxon>
        <taxon>Gammaproteobacteria</taxon>
        <taxon>Alteromonadales</taxon>
        <taxon>Pseudoalteromonadaceae</taxon>
        <taxon>Pseudoalteromonas</taxon>
    </lineage>
</organism>
<dbReference type="Pfam" id="PF13424">
    <property type="entry name" value="TPR_12"/>
    <property type="match status" value="1"/>
</dbReference>
<evidence type="ECO:0000256" key="9">
    <source>
        <dbReference type="SAM" id="SignalP"/>
    </source>
</evidence>
<dbReference type="InterPro" id="IPR005467">
    <property type="entry name" value="His_kinase_dom"/>
</dbReference>
<feature type="signal peptide" evidence="9">
    <location>
        <begin position="1"/>
        <end position="21"/>
    </location>
</feature>
<evidence type="ECO:0000256" key="3">
    <source>
        <dbReference type="ARBA" id="ARBA00022553"/>
    </source>
</evidence>
<dbReference type="Gene3D" id="3.30.565.10">
    <property type="entry name" value="Histidine kinase-like ATPase, C-terminal domain"/>
    <property type="match status" value="1"/>
</dbReference>
<dbReference type="SMART" id="SM00387">
    <property type="entry name" value="HATPase_c"/>
    <property type="match status" value="1"/>
</dbReference>
<evidence type="ECO:0000256" key="6">
    <source>
        <dbReference type="ARBA" id="ARBA00023012"/>
    </source>
</evidence>
<evidence type="ECO:0000256" key="8">
    <source>
        <dbReference type="SAM" id="Phobius"/>
    </source>
</evidence>
<reference evidence="11 12" key="1">
    <citation type="submission" date="2013-07" db="EMBL/GenBank/DDBJ databases">
        <title>Comparative Genomic and Metabolomic Analysis of Twelve Strains of Pseudoalteromonas luteoviolacea.</title>
        <authorList>
            <person name="Vynne N.G."/>
            <person name="Mansson M."/>
            <person name="Gram L."/>
        </authorList>
    </citation>
    <scope>NUCLEOTIDE SEQUENCE [LARGE SCALE GENOMIC DNA]</scope>
    <source>
        <strain evidence="11 12">H33</strain>
    </source>
</reference>
<dbReference type="InterPro" id="IPR011990">
    <property type="entry name" value="TPR-like_helical_dom_sf"/>
</dbReference>
<keyword evidence="8" id="KW-0472">Membrane</keyword>
<dbReference type="Pfam" id="PF00512">
    <property type="entry name" value="HisKA"/>
    <property type="match status" value="1"/>
</dbReference>
<evidence type="ECO:0000256" key="2">
    <source>
        <dbReference type="ARBA" id="ARBA00012438"/>
    </source>
</evidence>
<dbReference type="SUPFAM" id="SSF55874">
    <property type="entry name" value="ATPase domain of HSP90 chaperone/DNA topoisomerase II/histidine kinase"/>
    <property type="match status" value="1"/>
</dbReference>
<feature type="domain" description="Histidine kinase" evidence="10">
    <location>
        <begin position="463"/>
        <end position="678"/>
    </location>
</feature>
<dbReference type="Gene3D" id="1.10.287.130">
    <property type="match status" value="1"/>
</dbReference>
<dbReference type="InterPro" id="IPR036097">
    <property type="entry name" value="HisK_dim/P_sf"/>
</dbReference>
<name>A0A167A8M2_9GAMM</name>
<dbReference type="EMBL" id="AUXZ01000131">
    <property type="protein sequence ID" value="KZN45099.1"/>
    <property type="molecule type" value="Genomic_DNA"/>
</dbReference>
<dbReference type="GO" id="GO:0004721">
    <property type="term" value="F:phosphoprotein phosphatase activity"/>
    <property type="evidence" value="ECO:0007669"/>
    <property type="project" value="TreeGrafter"/>
</dbReference>
<dbReference type="InterPro" id="IPR003594">
    <property type="entry name" value="HATPase_dom"/>
</dbReference>
<dbReference type="SUPFAM" id="SSF48452">
    <property type="entry name" value="TPR-like"/>
    <property type="match status" value="2"/>
</dbReference>
<evidence type="ECO:0000313" key="11">
    <source>
        <dbReference type="EMBL" id="KZN45099.1"/>
    </source>
</evidence>
<evidence type="ECO:0000259" key="10">
    <source>
        <dbReference type="PROSITE" id="PS50109"/>
    </source>
</evidence>
<evidence type="ECO:0000313" key="12">
    <source>
        <dbReference type="Proteomes" id="UP000076503"/>
    </source>
</evidence>
<keyword evidence="7" id="KW-0802">TPR repeat</keyword>
<feature type="repeat" description="TPR" evidence="7">
    <location>
        <begin position="176"/>
        <end position="209"/>
    </location>
</feature>
<keyword evidence="6" id="KW-0902">Two-component regulatory system</keyword>
<dbReference type="SMART" id="SM00388">
    <property type="entry name" value="HisKA"/>
    <property type="match status" value="1"/>
</dbReference>
<dbReference type="SUPFAM" id="SSF47384">
    <property type="entry name" value="Homodimeric domain of signal transducing histidine kinase"/>
    <property type="match status" value="1"/>
</dbReference>
<feature type="transmembrane region" description="Helical" evidence="8">
    <location>
        <begin position="418"/>
        <end position="438"/>
    </location>
</feature>
<dbReference type="InterPro" id="IPR004358">
    <property type="entry name" value="Sig_transdc_His_kin-like_C"/>
</dbReference>
<dbReference type="SMART" id="SM00028">
    <property type="entry name" value="TPR"/>
    <property type="match status" value="5"/>
</dbReference>
<feature type="chain" id="PRO_5007883552" description="histidine kinase" evidence="9">
    <location>
        <begin position="22"/>
        <end position="678"/>
    </location>
</feature>
<evidence type="ECO:0000256" key="5">
    <source>
        <dbReference type="ARBA" id="ARBA00022777"/>
    </source>
</evidence>
<dbReference type="GO" id="GO:0000155">
    <property type="term" value="F:phosphorelay sensor kinase activity"/>
    <property type="evidence" value="ECO:0007669"/>
    <property type="project" value="InterPro"/>
</dbReference>
<keyword evidence="9" id="KW-0732">Signal</keyword>
<accession>A0A167A8M2</accession>
<dbReference type="InterPro" id="IPR003661">
    <property type="entry name" value="HisK_dim/P_dom"/>
</dbReference>
<dbReference type="PROSITE" id="PS50005">
    <property type="entry name" value="TPR"/>
    <property type="match status" value="1"/>
</dbReference>
<protein>
    <recommendedName>
        <fullName evidence="2">histidine kinase</fullName>
        <ecNumber evidence="2">2.7.13.3</ecNumber>
    </recommendedName>
</protein>
<comment type="caution">
    <text evidence="11">The sequence shown here is derived from an EMBL/GenBank/DDBJ whole genome shotgun (WGS) entry which is preliminary data.</text>
</comment>
<evidence type="ECO:0000256" key="1">
    <source>
        <dbReference type="ARBA" id="ARBA00000085"/>
    </source>
</evidence>
<keyword evidence="5" id="KW-0418">Kinase</keyword>